<evidence type="ECO:0000313" key="9">
    <source>
        <dbReference type="EnsemblMetazoa" id="KAF7491574.1"/>
    </source>
</evidence>
<accession>A0A834R620</accession>
<gene>
    <name evidence="8" type="ORF">SSS_2039</name>
</gene>
<evidence type="ECO:0000256" key="4">
    <source>
        <dbReference type="ARBA" id="ARBA00022989"/>
    </source>
</evidence>
<sequence>MMTYRTRKRISKESNSKMFENIIENFSINQRWSQLILADYLKDCWRKFSALKRNRFKTESKCIDFGLKSKTESLDAMPDYLRFNPWILSGYRSANLTTYGCLCSIVSLHNETINIITHLVPLIYLIFNYSTIFHPKLFDSYLTYCHVIGCYSPWIGSSIYHIFMNHHRGKSIYSRLLQIDMVGIWITQTFGALTTINASLKELSDPIRNRLVIIYLLLSLYALHKGLNASIAWQRPCSFFLLVLIRALCLL</sequence>
<evidence type="ECO:0000256" key="5">
    <source>
        <dbReference type="ARBA" id="ARBA00023136"/>
    </source>
</evidence>
<keyword evidence="5 7" id="KW-0472">Membrane</keyword>
<dbReference type="PANTHER" id="PTHR20855">
    <property type="entry name" value="ADIPOR/PROGESTIN RECEPTOR-RELATED"/>
    <property type="match status" value="1"/>
</dbReference>
<reference evidence="10" key="1">
    <citation type="journal article" date="2020" name="PLoS Negl. Trop. Dis.">
        <title>High-quality nuclear genome for Sarcoptes scabiei-A critical resource for a neglected parasite.</title>
        <authorList>
            <person name="Korhonen P.K."/>
            <person name="Gasser R.B."/>
            <person name="Ma G."/>
            <person name="Wang T."/>
            <person name="Stroehlein A.J."/>
            <person name="Young N.D."/>
            <person name="Ang C.S."/>
            <person name="Fernando D.D."/>
            <person name="Lu H.C."/>
            <person name="Taylor S."/>
            <person name="Reynolds S.L."/>
            <person name="Mofiz E."/>
            <person name="Najaraj S.H."/>
            <person name="Gowda H."/>
            <person name="Madugundu A."/>
            <person name="Renuse S."/>
            <person name="Holt D."/>
            <person name="Pandey A."/>
            <person name="Papenfuss A.T."/>
            <person name="Fischer K."/>
        </authorList>
    </citation>
    <scope>NUCLEOTIDE SEQUENCE [LARGE SCALE GENOMIC DNA]</scope>
</reference>
<evidence type="ECO:0000256" key="1">
    <source>
        <dbReference type="ARBA" id="ARBA00004141"/>
    </source>
</evidence>
<evidence type="ECO:0000256" key="6">
    <source>
        <dbReference type="PIRSR" id="PIRSR604254-1"/>
    </source>
</evidence>
<dbReference type="Proteomes" id="UP000070412">
    <property type="component" value="Unassembled WGS sequence"/>
</dbReference>
<dbReference type="GO" id="GO:0038023">
    <property type="term" value="F:signaling receptor activity"/>
    <property type="evidence" value="ECO:0007669"/>
    <property type="project" value="TreeGrafter"/>
</dbReference>
<keyword evidence="8" id="KW-0675">Receptor</keyword>
<dbReference type="AlphaFoldDB" id="A0A834R620"/>
<evidence type="ECO:0000313" key="8">
    <source>
        <dbReference type="EMBL" id="KAF7491574.1"/>
    </source>
</evidence>
<evidence type="ECO:0000256" key="3">
    <source>
        <dbReference type="ARBA" id="ARBA00022692"/>
    </source>
</evidence>
<keyword evidence="10" id="KW-1185">Reference proteome</keyword>
<keyword evidence="6" id="KW-0479">Metal-binding</keyword>
<feature type="transmembrane region" description="Helical" evidence="7">
    <location>
        <begin position="141"/>
        <end position="162"/>
    </location>
</feature>
<keyword evidence="6" id="KW-0862">Zinc</keyword>
<dbReference type="PANTHER" id="PTHR20855:SF138">
    <property type="entry name" value="PROGESTIN AND ADIPOQ RECEPTOR FAMILY MEMBER 4"/>
    <property type="match status" value="1"/>
</dbReference>
<evidence type="ECO:0000256" key="7">
    <source>
        <dbReference type="SAM" id="Phobius"/>
    </source>
</evidence>
<evidence type="ECO:0000313" key="10">
    <source>
        <dbReference type="Proteomes" id="UP000070412"/>
    </source>
</evidence>
<dbReference type="EnsemblMetazoa" id="SSS_2039s_mrna">
    <property type="protein sequence ID" value="KAF7491574.1"/>
    <property type="gene ID" value="SSS_2039"/>
</dbReference>
<protein>
    <submittedName>
        <fullName evidence="8">Progestin and adipoQ receptor family member 4</fullName>
    </submittedName>
</protein>
<reference evidence="8" key="2">
    <citation type="submission" date="2020-01" db="EMBL/GenBank/DDBJ databases">
        <authorList>
            <person name="Korhonen P.K.K."/>
            <person name="Guangxu M.G."/>
            <person name="Wang T.W."/>
            <person name="Stroehlein A.J.S."/>
            <person name="Young N.D."/>
            <person name="Ang C.-S.A."/>
            <person name="Fernando D.W.F."/>
            <person name="Lu H.L."/>
            <person name="Taylor S.T."/>
            <person name="Ehtesham M.E.M."/>
            <person name="Najaraj S.H.N."/>
            <person name="Harsha G.H.G."/>
            <person name="Madugundu A.M."/>
            <person name="Renuse S.R."/>
            <person name="Holt D.H."/>
            <person name="Pandey A.P."/>
            <person name="Papenfuss A.P."/>
            <person name="Gasser R.B.G."/>
            <person name="Fischer K.F."/>
        </authorList>
    </citation>
    <scope>NUCLEOTIDE SEQUENCE</scope>
    <source>
        <strain evidence="8">SSS_KF_BRIS2020</strain>
    </source>
</reference>
<feature type="binding site" evidence="6">
    <location>
        <position position="161"/>
    </location>
    <ligand>
        <name>Zn(2+)</name>
        <dbReference type="ChEBI" id="CHEBI:29105"/>
    </ligand>
</feature>
<comment type="subcellular location">
    <subcellularLocation>
        <location evidence="1">Membrane</location>
        <topology evidence="1">Multi-pass membrane protein</topology>
    </subcellularLocation>
</comment>
<keyword evidence="3 7" id="KW-0812">Transmembrane</keyword>
<feature type="transmembrane region" description="Helical" evidence="7">
    <location>
        <begin position="207"/>
        <end position="224"/>
    </location>
</feature>
<dbReference type="GO" id="GO:0046872">
    <property type="term" value="F:metal ion binding"/>
    <property type="evidence" value="ECO:0007669"/>
    <property type="project" value="UniProtKB-KW"/>
</dbReference>
<evidence type="ECO:0000256" key="2">
    <source>
        <dbReference type="ARBA" id="ARBA00007018"/>
    </source>
</evidence>
<comment type="similarity">
    <text evidence="2">Belongs to the ADIPOR family.</text>
</comment>
<dbReference type="InterPro" id="IPR004254">
    <property type="entry name" value="AdipoR/HlyIII-related"/>
</dbReference>
<organism evidence="8">
    <name type="scientific">Sarcoptes scabiei</name>
    <name type="common">Itch mite</name>
    <name type="synonym">Acarus scabiei</name>
    <dbReference type="NCBI Taxonomy" id="52283"/>
    <lineage>
        <taxon>Eukaryota</taxon>
        <taxon>Metazoa</taxon>
        <taxon>Ecdysozoa</taxon>
        <taxon>Arthropoda</taxon>
        <taxon>Chelicerata</taxon>
        <taxon>Arachnida</taxon>
        <taxon>Acari</taxon>
        <taxon>Acariformes</taxon>
        <taxon>Sarcoptiformes</taxon>
        <taxon>Astigmata</taxon>
        <taxon>Psoroptidia</taxon>
        <taxon>Sarcoptoidea</taxon>
        <taxon>Sarcoptidae</taxon>
        <taxon>Sarcoptinae</taxon>
        <taxon>Sarcoptes</taxon>
    </lineage>
</organism>
<dbReference type="OrthoDB" id="535992at2759"/>
<dbReference type="GO" id="GO:0016020">
    <property type="term" value="C:membrane"/>
    <property type="evidence" value="ECO:0007669"/>
    <property type="project" value="UniProtKB-SubCell"/>
</dbReference>
<dbReference type="EMBL" id="WVUK01000059">
    <property type="protein sequence ID" value="KAF7491574.1"/>
    <property type="molecule type" value="Genomic_DNA"/>
</dbReference>
<keyword evidence="4 7" id="KW-1133">Transmembrane helix</keyword>
<proteinExistence type="inferred from homology"/>
<name>A0A834R620_SARSC</name>
<reference evidence="9" key="3">
    <citation type="submission" date="2022-06" db="UniProtKB">
        <authorList>
            <consortium name="EnsemblMetazoa"/>
        </authorList>
    </citation>
    <scope>IDENTIFICATION</scope>
</reference>